<protein>
    <submittedName>
        <fullName evidence="20">(wild Malaysian banana) hypothetical protein</fullName>
    </submittedName>
</protein>
<dbReference type="Gramene" id="Ma03_t15690.1">
    <property type="protein sequence ID" value="Ma03_p15690.1"/>
    <property type="gene ID" value="Ma03_g15690"/>
</dbReference>
<evidence type="ECO:0000256" key="7">
    <source>
        <dbReference type="ARBA" id="ARBA00022741"/>
    </source>
</evidence>
<dbReference type="Gene3D" id="3.30.430.20">
    <property type="entry name" value="Gnk2 domain, C-X8-C-X2-C motif"/>
    <property type="match status" value="2"/>
</dbReference>
<dbReference type="PROSITE" id="PS00108">
    <property type="entry name" value="PROTEIN_KINASE_ST"/>
    <property type="match status" value="1"/>
</dbReference>
<evidence type="ECO:0000256" key="6">
    <source>
        <dbReference type="ARBA" id="ARBA00022737"/>
    </source>
</evidence>
<evidence type="ECO:0000259" key="19">
    <source>
        <dbReference type="PROSITE" id="PS51473"/>
    </source>
</evidence>
<dbReference type="InterPro" id="IPR002902">
    <property type="entry name" value="GNK2"/>
</dbReference>
<evidence type="ECO:0000256" key="1">
    <source>
        <dbReference type="ARBA" id="ARBA00004167"/>
    </source>
</evidence>
<dbReference type="InterPro" id="IPR000719">
    <property type="entry name" value="Prot_kinase_dom"/>
</dbReference>
<keyword evidence="6" id="KW-0677">Repeat</keyword>
<dbReference type="Pfam" id="PF00069">
    <property type="entry name" value="Pkinase"/>
    <property type="match status" value="1"/>
</dbReference>
<dbReference type="PROSITE" id="PS00107">
    <property type="entry name" value="PROTEIN_KINASE_ATP"/>
    <property type="match status" value="1"/>
</dbReference>
<evidence type="ECO:0000256" key="5">
    <source>
        <dbReference type="ARBA" id="ARBA00022729"/>
    </source>
</evidence>
<gene>
    <name evidence="20" type="ORF">GSMUA_202730.1</name>
</gene>
<dbReference type="InParanoid" id="A0A804ICH6"/>
<keyword evidence="8" id="KW-0418">Kinase</keyword>
<dbReference type="Gene3D" id="3.30.200.20">
    <property type="entry name" value="Phosphorylase Kinase, domain 1"/>
    <property type="match status" value="1"/>
</dbReference>
<reference evidence="20" key="1">
    <citation type="submission" date="2021-03" db="EMBL/GenBank/DDBJ databases">
        <authorList>
            <consortium name="Genoscope - CEA"/>
            <person name="William W."/>
        </authorList>
    </citation>
    <scope>NUCLEOTIDE SEQUENCE</scope>
    <source>
        <strain evidence="20">Doubled-haploid Pahang</strain>
    </source>
</reference>
<feature type="signal peptide" evidence="17">
    <location>
        <begin position="1"/>
        <end position="30"/>
    </location>
</feature>
<keyword evidence="22" id="KW-1185">Reference proteome</keyword>
<dbReference type="Gene3D" id="1.10.510.10">
    <property type="entry name" value="Transferase(Phosphotransferase) domain 1"/>
    <property type="match status" value="1"/>
</dbReference>
<dbReference type="OrthoDB" id="1908121at2759"/>
<evidence type="ECO:0000256" key="2">
    <source>
        <dbReference type="ARBA" id="ARBA00022527"/>
    </source>
</evidence>
<dbReference type="InterPro" id="IPR011009">
    <property type="entry name" value="Kinase-like_dom_sf"/>
</dbReference>
<evidence type="ECO:0000256" key="17">
    <source>
        <dbReference type="SAM" id="SignalP"/>
    </source>
</evidence>
<dbReference type="PANTHER" id="PTHR47973">
    <property type="entry name" value="CYSTEINE-RICH RECEPTOR-LIKE PROTEIN KINASE 3"/>
    <property type="match status" value="1"/>
</dbReference>
<keyword evidence="2" id="KW-0723">Serine/threonine-protein kinase</keyword>
<dbReference type="FunFam" id="1.10.510.10:FF:000336">
    <property type="entry name" value="Cysteine-rich receptor-like protein kinase 2"/>
    <property type="match status" value="1"/>
</dbReference>
<keyword evidence="5 17" id="KW-0732">Signal</keyword>
<proteinExistence type="predicted"/>
<keyword evidence="12" id="KW-0675">Receptor</keyword>
<feature type="chain" id="PRO_5036407700" evidence="17">
    <location>
        <begin position="31"/>
        <end position="655"/>
    </location>
</feature>
<dbReference type="SMART" id="SM00220">
    <property type="entry name" value="S_TKc"/>
    <property type="match status" value="1"/>
</dbReference>
<evidence type="ECO:0000256" key="16">
    <source>
        <dbReference type="SAM" id="Phobius"/>
    </source>
</evidence>
<dbReference type="InterPro" id="IPR052059">
    <property type="entry name" value="CR_Ser/Thr_kinase"/>
</dbReference>
<dbReference type="InterPro" id="IPR008271">
    <property type="entry name" value="Ser/Thr_kinase_AS"/>
</dbReference>
<feature type="transmembrane region" description="Helical" evidence="16">
    <location>
        <begin position="271"/>
        <end position="294"/>
    </location>
</feature>
<keyword evidence="11 16" id="KW-0472">Membrane</keyword>
<dbReference type="EMBL" id="HG996468">
    <property type="protein sequence ID" value="CAG1850293.1"/>
    <property type="molecule type" value="Genomic_DNA"/>
</dbReference>
<feature type="domain" description="Gnk2-homologous" evidence="19">
    <location>
        <begin position="36"/>
        <end position="146"/>
    </location>
</feature>
<accession>A0A804ICH6</accession>
<feature type="compositionally biased region" description="Polar residues" evidence="15">
    <location>
        <begin position="635"/>
        <end position="655"/>
    </location>
</feature>
<evidence type="ECO:0000256" key="8">
    <source>
        <dbReference type="ARBA" id="ARBA00022777"/>
    </source>
</evidence>
<feature type="binding site" evidence="14">
    <location>
        <position position="363"/>
    </location>
    <ligand>
        <name>ATP</name>
        <dbReference type="ChEBI" id="CHEBI:30616"/>
    </ligand>
</feature>
<keyword evidence="3" id="KW-0808">Transferase</keyword>
<evidence type="ECO:0000256" key="10">
    <source>
        <dbReference type="ARBA" id="ARBA00022989"/>
    </source>
</evidence>
<organism evidence="21 22">
    <name type="scientific">Musa acuminata subsp. malaccensis</name>
    <name type="common">Wild banana</name>
    <name type="synonym">Musa malaccensis</name>
    <dbReference type="NCBI Taxonomy" id="214687"/>
    <lineage>
        <taxon>Eukaryota</taxon>
        <taxon>Viridiplantae</taxon>
        <taxon>Streptophyta</taxon>
        <taxon>Embryophyta</taxon>
        <taxon>Tracheophyta</taxon>
        <taxon>Spermatophyta</taxon>
        <taxon>Magnoliopsida</taxon>
        <taxon>Liliopsida</taxon>
        <taxon>Zingiberales</taxon>
        <taxon>Musaceae</taxon>
        <taxon>Musa</taxon>
    </lineage>
</organism>
<evidence type="ECO:0000313" key="20">
    <source>
        <dbReference type="EMBL" id="CAG1850293.1"/>
    </source>
</evidence>
<dbReference type="Pfam" id="PF01657">
    <property type="entry name" value="Stress-antifung"/>
    <property type="match status" value="2"/>
</dbReference>
<dbReference type="GO" id="GO:0016020">
    <property type="term" value="C:membrane"/>
    <property type="evidence" value="ECO:0007669"/>
    <property type="project" value="UniProtKB-SubCell"/>
</dbReference>
<keyword evidence="9 14" id="KW-0067">ATP-binding</keyword>
<evidence type="ECO:0000256" key="12">
    <source>
        <dbReference type="ARBA" id="ARBA00023170"/>
    </source>
</evidence>
<dbReference type="InterPro" id="IPR017441">
    <property type="entry name" value="Protein_kinase_ATP_BS"/>
</dbReference>
<dbReference type="CDD" id="cd23509">
    <property type="entry name" value="Gnk2-like"/>
    <property type="match status" value="2"/>
</dbReference>
<evidence type="ECO:0000256" key="15">
    <source>
        <dbReference type="SAM" id="MobiDB-lite"/>
    </source>
</evidence>
<feature type="domain" description="Protein kinase" evidence="18">
    <location>
        <begin position="335"/>
        <end position="618"/>
    </location>
</feature>
<dbReference type="CDD" id="cd14066">
    <property type="entry name" value="STKc_IRAK"/>
    <property type="match status" value="1"/>
</dbReference>
<keyword evidence="7 14" id="KW-0547">Nucleotide-binding</keyword>
<name>A0A804ICH6_MUSAM</name>
<dbReference type="InterPro" id="IPR038408">
    <property type="entry name" value="GNK2_sf"/>
</dbReference>
<evidence type="ECO:0000256" key="11">
    <source>
        <dbReference type="ARBA" id="ARBA00023136"/>
    </source>
</evidence>
<dbReference type="OMA" id="QSWIEPR"/>
<keyword evidence="10 16" id="KW-1133">Transmembrane helix</keyword>
<dbReference type="SUPFAM" id="SSF56112">
    <property type="entry name" value="Protein kinase-like (PK-like)"/>
    <property type="match status" value="1"/>
</dbReference>
<evidence type="ECO:0000313" key="22">
    <source>
        <dbReference type="Proteomes" id="UP000012960"/>
    </source>
</evidence>
<reference evidence="21" key="2">
    <citation type="submission" date="2021-05" db="UniProtKB">
        <authorList>
            <consortium name="EnsemblPlants"/>
        </authorList>
    </citation>
    <scope>IDENTIFICATION</scope>
    <source>
        <strain evidence="21">subsp. malaccensis</strain>
    </source>
</reference>
<dbReference type="Proteomes" id="UP000012960">
    <property type="component" value="Unplaced"/>
</dbReference>
<feature type="region of interest" description="Disordered" evidence="15">
    <location>
        <begin position="633"/>
        <end position="655"/>
    </location>
</feature>
<evidence type="ECO:0000313" key="21">
    <source>
        <dbReference type="EnsemblPlants" id="Ma03_p15690.1"/>
    </source>
</evidence>
<dbReference type="GO" id="GO:0004674">
    <property type="term" value="F:protein serine/threonine kinase activity"/>
    <property type="evidence" value="ECO:0000318"/>
    <property type="project" value="GO_Central"/>
</dbReference>
<evidence type="ECO:0000256" key="3">
    <source>
        <dbReference type="ARBA" id="ARBA00022679"/>
    </source>
</evidence>
<evidence type="ECO:0000256" key="14">
    <source>
        <dbReference type="PROSITE-ProRule" id="PRU10141"/>
    </source>
</evidence>
<sequence>MTVRVRIRRPVFFLMVVVISSATLITPSLSDPRTSQAALICTNHTASAAARSSFVANFLSAMDAVTPQITARQYARVVVTGGSNPDNASAVYAFGQCMKDLSKADCDMCFATCKTQILKCLPFQKATRGGRNFLDGCYLRYDEYEFFGEALSQDDRVICSDQEFAGNTTAFTENTKNLVKKLSTEAPRNDGFLVGSVEAGNSSVYGLGQCWEFVNKSSCEKCLLNARKTINSCIPKQEGRVLNSGCYMRYSISRFYNNSGTDAAGGGGGHLAVILAVVSSAVAFVMILASIIFFGKRKILQRRKVRRQLGALATTIRRSSLNFKYETLERATNYFSDANKLGQGGSGSVFKGVLPDGRSVAVKRLFFNTRQWVDQFFNEVNLISGLEHKNLVKLLGCSVTGPESLLVYEYVPNKSLHHYLSDNANAKLLSWNIRYKIIMGTAEGLAYLHEESQLRIIHRDIKLSNILLDEEYAAKIADFGLARLFPEDKTHISTGIAGTLGYMAPEYLVRGRLTEKADIFSFGVLLIEVITGRRNSSRSEDPISTLQEVWNLYTSNRLLEAIDPILEGNFPMEKATRVLQIGLLCAQASAELRPAISMVVKMLVDDSPIPSPTQPPFLNSSMQIALAARMKANSRHGTSTQSSDNNTTITVIEPR</sequence>
<evidence type="ECO:0000259" key="18">
    <source>
        <dbReference type="PROSITE" id="PS50011"/>
    </source>
</evidence>
<dbReference type="PROSITE" id="PS51473">
    <property type="entry name" value="GNK2"/>
    <property type="match status" value="2"/>
</dbReference>
<comment type="subcellular location">
    <subcellularLocation>
        <location evidence="1">Membrane</location>
        <topology evidence="1">Single-pass membrane protein</topology>
    </subcellularLocation>
</comment>
<keyword evidence="13" id="KW-0325">Glycoprotein</keyword>
<dbReference type="PROSITE" id="PS50011">
    <property type="entry name" value="PROTEIN_KINASE_DOM"/>
    <property type="match status" value="1"/>
</dbReference>
<evidence type="ECO:0000256" key="9">
    <source>
        <dbReference type="ARBA" id="ARBA00022840"/>
    </source>
</evidence>
<dbReference type="GO" id="GO:0005524">
    <property type="term" value="F:ATP binding"/>
    <property type="evidence" value="ECO:0007669"/>
    <property type="project" value="UniProtKB-UniRule"/>
</dbReference>
<dbReference type="FunFam" id="3.30.430.20:FF:000015">
    <property type="entry name" value="Cysteine-rich receptor-like protein kinase 3"/>
    <property type="match status" value="1"/>
</dbReference>
<keyword evidence="4 16" id="KW-0812">Transmembrane</keyword>
<evidence type="ECO:0000256" key="4">
    <source>
        <dbReference type="ARBA" id="ARBA00022692"/>
    </source>
</evidence>
<dbReference type="EnsemblPlants" id="Ma03_t15690.1">
    <property type="protein sequence ID" value="Ma03_p15690.1"/>
    <property type="gene ID" value="Ma03_g15690"/>
</dbReference>
<feature type="domain" description="Gnk2-homologous" evidence="19">
    <location>
        <begin position="153"/>
        <end position="255"/>
    </location>
</feature>
<evidence type="ECO:0000256" key="13">
    <source>
        <dbReference type="ARBA" id="ARBA00023180"/>
    </source>
</evidence>
<dbReference type="FunFam" id="3.30.200.20:FF:001208">
    <property type="entry name" value="Putative DUF26-domain receptor-like protein kinase family protein"/>
    <property type="match status" value="1"/>
</dbReference>
<dbReference type="AlphaFoldDB" id="A0A804ICH6"/>